<evidence type="ECO:0000259" key="5">
    <source>
        <dbReference type="Pfam" id="PF03446"/>
    </source>
</evidence>
<keyword evidence="2" id="KW-0560">Oxidoreductase</keyword>
<dbReference type="EMBL" id="BMMI01000001">
    <property type="protein sequence ID" value="GGL52486.1"/>
    <property type="molecule type" value="Genomic_DNA"/>
</dbReference>
<reference evidence="8 9" key="3">
    <citation type="submission" date="2020-02" db="EMBL/GenBank/DDBJ databases">
        <title>Sequencing the genomes of 1000 actinobacteria strains.</title>
        <authorList>
            <person name="Klenk H.-P."/>
        </authorList>
    </citation>
    <scope>NUCLEOTIDE SEQUENCE [LARGE SCALE GENOMIC DNA]</scope>
    <source>
        <strain evidence="8 9">DSM 45201</strain>
    </source>
</reference>
<reference evidence="10" key="2">
    <citation type="journal article" date="2019" name="Int. J. Syst. Evol. Microbiol.">
        <title>The Global Catalogue of Microorganisms (GCM) 10K type strain sequencing project: providing services to taxonomists for standard genome sequencing and annotation.</title>
        <authorList>
            <consortium name="The Broad Institute Genomics Platform"/>
            <consortium name="The Broad Institute Genome Sequencing Center for Infectious Disease"/>
            <person name="Wu L."/>
            <person name="Ma J."/>
        </authorList>
    </citation>
    <scope>NUCLEOTIDE SEQUENCE [LARGE SCALE GENOMIC DNA]</scope>
    <source>
        <strain evidence="10">CGMCC 4.5581</strain>
    </source>
</reference>
<dbReference type="InterPro" id="IPR029154">
    <property type="entry name" value="HIBADH-like_NADP-bd"/>
</dbReference>
<evidence type="ECO:0000259" key="6">
    <source>
        <dbReference type="Pfam" id="PF14833"/>
    </source>
</evidence>
<accession>A0A846LP76</accession>
<dbReference type="InterPro" id="IPR036291">
    <property type="entry name" value="NAD(P)-bd_dom_sf"/>
</dbReference>
<dbReference type="PANTHER" id="PTHR43060:SF15">
    <property type="entry name" value="3-HYDROXYISOBUTYRATE DEHYDROGENASE-LIKE 1, MITOCHONDRIAL-RELATED"/>
    <property type="match status" value="1"/>
</dbReference>
<proteinExistence type="inferred from homology"/>
<comment type="similarity">
    <text evidence="1">Belongs to the HIBADH-related family.</text>
</comment>
<dbReference type="Proteomes" id="UP000552836">
    <property type="component" value="Unassembled WGS sequence"/>
</dbReference>
<dbReference type="GO" id="GO:0050661">
    <property type="term" value="F:NADP binding"/>
    <property type="evidence" value="ECO:0007669"/>
    <property type="project" value="InterPro"/>
</dbReference>
<dbReference type="Gene3D" id="3.40.50.720">
    <property type="entry name" value="NAD(P)-binding Rossmann-like Domain"/>
    <property type="match status" value="1"/>
</dbReference>
<dbReference type="EMBL" id="JAAMPA010000001">
    <property type="protein sequence ID" value="NIH67158.1"/>
    <property type="molecule type" value="Genomic_DNA"/>
</dbReference>
<keyword evidence="3" id="KW-0520">NAD</keyword>
<evidence type="ECO:0000256" key="2">
    <source>
        <dbReference type="ARBA" id="ARBA00023002"/>
    </source>
</evidence>
<feature type="active site" evidence="4">
    <location>
        <position position="170"/>
    </location>
</feature>
<dbReference type="InterPro" id="IPR008927">
    <property type="entry name" value="6-PGluconate_DH-like_C_sf"/>
</dbReference>
<evidence type="ECO:0000256" key="1">
    <source>
        <dbReference type="ARBA" id="ARBA00009080"/>
    </source>
</evidence>
<dbReference type="SUPFAM" id="SSF48179">
    <property type="entry name" value="6-phosphogluconate dehydrogenase C-terminal domain-like"/>
    <property type="match status" value="1"/>
</dbReference>
<dbReference type="InterPro" id="IPR015815">
    <property type="entry name" value="HIBADH-related"/>
</dbReference>
<dbReference type="GO" id="GO:0051287">
    <property type="term" value="F:NAD binding"/>
    <property type="evidence" value="ECO:0007669"/>
    <property type="project" value="InterPro"/>
</dbReference>
<evidence type="ECO:0000313" key="10">
    <source>
        <dbReference type="Proteomes" id="UP000648663"/>
    </source>
</evidence>
<dbReference type="InterPro" id="IPR006115">
    <property type="entry name" value="6PGDH_NADP-bd"/>
</dbReference>
<dbReference type="Pfam" id="PF03446">
    <property type="entry name" value="NAD_binding_2"/>
    <property type="match status" value="1"/>
</dbReference>
<dbReference type="Pfam" id="PF14833">
    <property type="entry name" value="NAD_binding_11"/>
    <property type="match status" value="1"/>
</dbReference>
<dbReference type="InterPro" id="IPR013328">
    <property type="entry name" value="6PGD_dom2"/>
</dbReference>
<keyword evidence="10" id="KW-1185">Reference proteome</keyword>
<reference evidence="7" key="1">
    <citation type="journal article" date="2014" name="Int. J. Syst. Evol. Microbiol.">
        <title>Complete genome of a new Firmicutes species belonging to the dominant human colonic microbiota ('Ruminococcus bicirculans') reveals two chromosomes and a selective capacity to utilize plant glucans.</title>
        <authorList>
            <consortium name="NISC Comparative Sequencing Program"/>
            <person name="Wegmann U."/>
            <person name="Louis P."/>
            <person name="Goesmann A."/>
            <person name="Henrissat B."/>
            <person name="Duncan S.H."/>
            <person name="Flint H.J."/>
        </authorList>
    </citation>
    <scope>NUCLEOTIDE SEQUENCE</scope>
    <source>
        <strain evidence="7">CGMCC 4.5581</strain>
    </source>
</reference>
<feature type="domain" description="3-hydroxyisobutyrate dehydrogenase-like NAD-binding" evidence="6">
    <location>
        <begin position="164"/>
        <end position="261"/>
    </location>
</feature>
<sequence length="288" mass="29778">MTGCRRVGVIGLGRMGAPIAGHLAAAGHEVLGLDPDPVAGADLPVTVRRVTEDRELAGCEVVLVVAGGTAVARILLVDGQLRPSLRDRDVLVCSTVDPEEMRRLHEAAVRDGGRLLDAPLCRGDHGARRGDLLALVGGEPAVLARCADVLSAFCSDVVHVGGPGAGQVAKLVNNMLLWSTIASVVEGLRLAEALGVQRGPLVEGLCRSSADSWVLRTWERPRELPWADEDMRLVLDAASRAGADAPVSDVVQRVIGAVRSSGVLGEGGLGSAGWALPAHPVGEEAPGG</sequence>
<gene>
    <name evidence="8" type="ORF">FB380_001604</name>
    <name evidence="7" type="ORF">GCM10011589_05770</name>
</gene>
<dbReference type="SUPFAM" id="SSF51735">
    <property type="entry name" value="NAD(P)-binding Rossmann-fold domains"/>
    <property type="match status" value="1"/>
</dbReference>
<protein>
    <submittedName>
        <fullName evidence="7 8">3-hydroxyisobutyrate dehydrogenase</fullName>
    </submittedName>
</protein>
<dbReference type="AlphaFoldDB" id="A0A846LP76"/>
<dbReference type="GO" id="GO:0016491">
    <property type="term" value="F:oxidoreductase activity"/>
    <property type="evidence" value="ECO:0007669"/>
    <property type="project" value="UniProtKB-KW"/>
</dbReference>
<evidence type="ECO:0000313" key="7">
    <source>
        <dbReference type="EMBL" id="GGL52486.1"/>
    </source>
</evidence>
<dbReference type="Proteomes" id="UP000648663">
    <property type="component" value="Unassembled WGS sequence"/>
</dbReference>
<evidence type="ECO:0000256" key="4">
    <source>
        <dbReference type="PIRSR" id="PIRSR000103-1"/>
    </source>
</evidence>
<reference evidence="7" key="4">
    <citation type="submission" date="2024-05" db="EMBL/GenBank/DDBJ databases">
        <authorList>
            <person name="Sun Q."/>
            <person name="Zhou Y."/>
        </authorList>
    </citation>
    <scope>NUCLEOTIDE SEQUENCE</scope>
    <source>
        <strain evidence="7">CGMCC 4.5581</strain>
    </source>
</reference>
<name>A0A846LP76_9ACTN</name>
<dbReference type="PANTHER" id="PTHR43060">
    <property type="entry name" value="3-HYDROXYISOBUTYRATE DEHYDROGENASE-LIKE 1, MITOCHONDRIAL-RELATED"/>
    <property type="match status" value="1"/>
</dbReference>
<dbReference type="Gene3D" id="1.10.1040.10">
    <property type="entry name" value="N-(1-d-carboxylethyl)-l-norvaline Dehydrogenase, domain 2"/>
    <property type="match status" value="1"/>
</dbReference>
<dbReference type="RefSeq" id="WP_166754628.1">
    <property type="nucleotide sequence ID" value="NZ_BAABJU010000001.1"/>
</dbReference>
<dbReference type="PIRSF" id="PIRSF000103">
    <property type="entry name" value="HIBADH"/>
    <property type="match status" value="1"/>
</dbReference>
<evidence type="ECO:0000313" key="8">
    <source>
        <dbReference type="EMBL" id="NIH67158.1"/>
    </source>
</evidence>
<evidence type="ECO:0000313" key="9">
    <source>
        <dbReference type="Proteomes" id="UP000552836"/>
    </source>
</evidence>
<comment type="caution">
    <text evidence="8">The sequence shown here is derived from an EMBL/GenBank/DDBJ whole genome shotgun (WGS) entry which is preliminary data.</text>
</comment>
<evidence type="ECO:0000256" key="3">
    <source>
        <dbReference type="ARBA" id="ARBA00023027"/>
    </source>
</evidence>
<organism evidence="8 9">
    <name type="scientific">Modestobacter marinus</name>
    <dbReference type="NCBI Taxonomy" id="477641"/>
    <lineage>
        <taxon>Bacteria</taxon>
        <taxon>Bacillati</taxon>
        <taxon>Actinomycetota</taxon>
        <taxon>Actinomycetes</taxon>
        <taxon>Geodermatophilales</taxon>
        <taxon>Geodermatophilaceae</taxon>
        <taxon>Modestobacter</taxon>
    </lineage>
</organism>
<feature type="domain" description="6-phosphogluconate dehydrogenase NADP-binding" evidence="5">
    <location>
        <begin position="6"/>
        <end position="161"/>
    </location>
</feature>